<dbReference type="Proteomes" id="UP001562425">
    <property type="component" value="Unassembled WGS sequence"/>
</dbReference>
<evidence type="ECO:0000313" key="2">
    <source>
        <dbReference type="Proteomes" id="UP001562425"/>
    </source>
</evidence>
<protein>
    <submittedName>
        <fullName evidence="1">Uncharacterized protein</fullName>
    </submittedName>
</protein>
<accession>A0ABD1D2E7</accession>
<sequence length="101" mass="11466">MHPWHKVDDTINDRVLYHFFIDFLPTLPDPDDPVEVVCDPDEVEVLDPPEVDVCDPEEVLCPPVVVVVVTVWPPVDVEDPDEVWLPEEEELLPEDVLVGSS</sequence>
<dbReference type="AlphaFoldDB" id="A0ABD1D2E7"/>
<evidence type="ECO:0000313" key="1">
    <source>
        <dbReference type="EMBL" id="KAL1390339.1"/>
    </source>
</evidence>
<comment type="caution">
    <text evidence="1">The sequence shown here is derived from an EMBL/GenBank/DDBJ whole genome shotgun (WGS) entry which is preliminary data.</text>
</comment>
<name>A0ABD1D2E7_CULPP</name>
<dbReference type="EMBL" id="JBEHCU010007916">
    <property type="protein sequence ID" value="KAL1390339.1"/>
    <property type="molecule type" value="Genomic_DNA"/>
</dbReference>
<proteinExistence type="predicted"/>
<reference evidence="1 2" key="1">
    <citation type="submission" date="2024-05" db="EMBL/GenBank/DDBJ databases">
        <title>Culex pipiens pipiens assembly and annotation.</title>
        <authorList>
            <person name="Alout H."/>
            <person name="Durand T."/>
        </authorList>
    </citation>
    <scope>NUCLEOTIDE SEQUENCE [LARGE SCALE GENOMIC DNA]</scope>
    <source>
        <strain evidence="1">HA-2024</strain>
        <tissue evidence="1">Whole body</tissue>
    </source>
</reference>
<gene>
    <name evidence="1" type="ORF">pipiens_012418</name>
</gene>
<keyword evidence="2" id="KW-1185">Reference proteome</keyword>
<organism evidence="1 2">
    <name type="scientific">Culex pipiens pipiens</name>
    <name type="common">Northern house mosquito</name>
    <dbReference type="NCBI Taxonomy" id="38569"/>
    <lineage>
        <taxon>Eukaryota</taxon>
        <taxon>Metazoa</taxon>
        <taxon>Ecdysozoa</taxon>
        <taxon>Arthropoda</taxon>
        <taxon>Hexapoda</taxon>
        <taxon>Insecta</taxon>
        <taxon>Pterygota</taxon>
        <taxon>Neoptera</taxon>
        <taxon>Endopterygota</taxon>
        <taxon>Diptera</taxon>
        <taxon>Nematocera</taxon>
        <taxon>Culicoidea</taxon>
        <taxon>Culicidae</taxon>
        <taxon>Culicinae</taxon>
        <taxon>Culicini</taxon>
        <taxon>Culex</taxon>
        <taxon>Culex</taxon>
    </lineage>
</organism>